<dbReference type="Pfam" id="PF08448">
    <property type="entry name" value="PAS_4"/>
    <property type="match status" value="1"/>
</dbReference>
<dbReference type="InterPro" id="IPR035965">
    <property type="entry name" value="PAS-like_dom_sf"/>
</dbReference>
<gene>
    <name evidence="10" type="ORF">EAT49_12355</name>
</gene>
<accession>A0A3N2QYB0</accession>
<comment type="catalytic activity">
    <reaction evidence="1">
        <text>ATP + protein L-histidine = ADP + protein N-phospho-L-histidine.</text>
        <dbReference type="EC" id="2.7.13.3"/>
    </reaction>
</comment>
<evidence type="ECO:0000256" key="5">
    <source>
        <dbReference type="ARBA" id="ARBA00022741"/>
    </source>
</evidence>
<evidence type="ECO:0000256" key="1">
    <source>
        <dbReference type="ARBA" id="ARBA00000085"/>
    </source>
</evidence>
<feature type="domain" description="Signal transduction histidine kinase HWE region" evidence="9">
    <location>
        <begin position="472"/>
        <end position="554"/>
    </location>
</feature>
<dbReference type="InterPro" id="IPR013656">
    <property type="entry name" value="PAS_4"/>
</dbReference>
<dbReference type="EMBL" id="RDRB01000006">
    <property type="protein sequence ID" value="ROU00098.1"/>
    <property type="molecule type" value="Genomic_DNA"/>
</dbReference>
<name>A0A3N2QYB0_9RHOB</name>
<keyword evidence="4" id="KW-0808">Transferase</keyword>
<evidence type="ECO:0000256" key="7">
    <source>
        <dbReference type="ARBA" id="ARBA00022840"/>
    </source>
</evidence>
<keyword evidence="6" id="KW-0418">Kinase</keyword>
<dbReference type="SMART" id="SM00911">
    <property type="entry name" value="HWE_HK"/>
    <property type="match status" value="1"/>
</dbReference>
<dbReference type="EC" id="2.7.13.3" evidence="2"/>
<keyword evidence="3" id="KW-0597">Phosphoprotein</keyword>
<keyword evidence="5" id="KW-0547">Nucleotide-binding</keyword>
<dbReference type="SMART" id="SM00065">
    <property type="entry name" value="GAF"/>
    <property type="match status" value="1"/>
</dbReference>
<evidence type="ECO:0000259" key="9">
    <source>
        <dbReference type="SMART" id="SM00911"/>
    </source>
</evidence>
<dbReference type="InterPro" id="IPR003018">
    <property type="entry name" value="GAF"/>
</dbReference>
<evidence type="ECO:0000256" key="4">
    <source>
        <dbReference type="ARBA" id="ARBA00022679"/>
    </source>
</evidence>
<dbReference type="OrthoDB" id="9816309at2"/>
<dbReference type="InterPro" id="IPR036890">
    <property type="entry name" value="HATPase_C_sf"/>
</dbReference>
<comment type="caution">
    <text evidence="10">The sequence shown here is derived from an EMBL/GenBank/DDBJ whole genome shotgun (WGS) entry which is preliminary data.</text>
</comment>
<organism evidence="10 11">
    <name type="scientific">Histidinibacterium lentulum</name>
    <dbReference type="NCBI Taxonomy" id="2480588"/>
    <lineage>
        <taxon>Bacteria</taxon>
        <taxon>Pseudomonadati</taxon>
        <taxon>Pseudomonadota</taxon>
        <taxon>Alphaproteobacteria</taxon>
        <taxon>Rhodobacterales</taxon>
        <taxon>Paracoccaceae</taxon>
        <taxon>Histidinibacterium</taxon>
    </lineage>
</organism>
<dbReference type="Gene3D" id="3.30.565.10">
    <property type="entry name" value="Histidine kinase-like ATPase, C-terminal domain"/>
    <property type="match status" value="1"/>
</dbReference>
<dbReference type="GO" id="GO:0004673">
    <property type="term" value="F:protein histidine kinase activity"/>
    <property type="evidence" value="ECO:0007669"/>
    <property type="project" value="UniProtKB-EC"/>
</dbReference>
<dbReference type="AlphaFoldDB" id="A0A3N2QYB0"/>
<evidence type="ECO:0000313" key="11">
    <source>
        <dbReference type="Proteomes" id="UP000268016"/>
    </source>
</evidence>
<keyword evidence="11" id="KW-1185">Reference proteome</keyword>
<feature type="domain" description="GAF" evidence="8">
    <location>
        <begin position="194"/>
        <end position="344"/>
    </location>
</feature>
<dbReference type="Pfam" id="PF07536">
    <property type="entry name" value="HWE_HK"/>
    <property type="match status" value="1"/>
</dbReference>
<dbReference type="Proteomes" id="UP000268016">
    <property type="component" value="Unassembled WGS sequence"/>
</dbReference>
<proteinExistence type="predicted"/>
<reference evidence="10 11" key="1">
    <citation type="submission" date="2018-10" db="EMBL/GenBank/DDBJ databases">
        <title>Histidinibacterium lentulum gen. nov., sp. nov., a marine bacterium from the culture broth of Picochlorum sp. 122.</title>
        <authorList>
            <person name="Wang G."/>
        </authorList>
    </citation>
    <scope>NUCLEOTIDE SEQUENCE [LARGE SCALE GENOMIC DNA]</scope>
    <source>
        <strain evidence="10 11">B17</strain>
    </source>
</reference>
<evidence type="ECO:0000313" key="10">
    <source>
        <dbReference type="EMBL" id="ROU00098.1"/>
    </source>
</evidence>
<dbReference type="InterPro" id="IPR011102">
    <property type="entry name" value="Sig_transdc_His_kinase_HWE"/>
</dbReference>
<dbReference type="PANTHER" id="PTHR41523">
    <property type="entry name" value="TWO-COMPONENT SYSTEM SENSOR PROTEIN"/>
    <property type="match status" value="1"/>
</dbReference>
<evidence type="ECO:0000256" key="2">
    <source>
        <dbReference type="ARBA" id="ARBA00012438"/>
    </source>
</evidence>
<dbReference type="SUPFAM" id="SSF55781">
    <property type="entry name" value="GAF domain-like"/>
    <property type="match status" value="1"/>
</dbReference>
<dbReference type="SUPFAM" id="SSF55785">
    <property type="entry name" value="PYP-like sensor domain (PAS domain)"/>
    <property type="match status" value="2"/>
</dbReference>
<evidence type="ECO:0000256" key="6">
    <source>
        <dbReference type="ARBA" id="ARBA00022777"/>
    </source>
</evidence>
<dbReference type="PANTHER" id="PTHR41523:SF8">
    <property type="entry name" value="ETHYLENE RESPONSE SENSOR PROTEIN"/>
    <property type="match status" value="1"/>
</dbReference>
<dbReference type="Gene3D" id="3.30.450.40">
    <property type="match status" value="1"/>
</dbReference>
<dbReference type="Pfam" id="PF01590">
    <property type="entry name" value="GAF"/>
    <property type="match status" value="1"/>
</dbReference>
<keyword evidence="7" id="KW-0067">ATP-binding</keyword>
<dbReference type="RefSeq" id="WP_123642645.1">
    <property type="nucleotide sequence ID" value="NZ_ML119086.1"/>
</dbReference>
<dbReference type="InterPro" id="IPR029016">
    <property type="entry name" value="GAF-like_dom_sf"/>
</dbReference>
<dbReference type="Gene3D" id="3.30.450.20">
    <property type="entry name" value="PAS domain"/>
    <property type="match status" value="2"/>
</dbReference>
<dbReference type="GO" id="GO:0005524">
    <property type="term" value="F:ATP binding"/>
    <property type="evidence" value="ECO:0007669"/>
    <property type="project" value="UniProtKB-KW"/>
</dbReference>
<evidence type="ECO:0000259" key="8">
    <source>
        <dbReference type="SMART" id="SM00065"/>
    </source>
</evidence>
<sequence length="659" mass="73475">MLTTMRDWMPQSSRASGEMADLMHETDWLATPLGPREAWPPVLVMATQLMLATPNPAFVLFGTQDAVLYNEGYRFFLGDRHPAALGQPLRNVWPELMDRLEPRLLAIREGEPQIFEEQEFHIGPEDAGRWFIGHWVPLRDETGEVVGIFGEAQETTGRVEAERARACAEAALREREGRLSFLFDLTEALRPLHDPVEIEFEACRRLAEWLDVDRAYYVEIDEKAGLARVNRDFARGDSQSIVGCHQLADFTWSLELLRTGDPTAIMDVRTSPLVPPGDLHTCEALQIIACVGTPLIKRGVVVGSLNVTHPEPRAWTEQETLALQQVSELIWATTERARAETATRASEEKYRRLFETMDEGHLLAEVIRDDRGNVVDMLYTEANPAARAMVKANFTGRRLSDVGDGFEPHWWEMPAMALDTGEPQRAELYAEPLGQWFNVGVTKAGSDRVSILFRDITARKEHEAERELLLGELNHRVKNMLAVVMSISSQTMRTAPDMGAFASAFTNRVQSLARAHALLSTRHWKDADLSEVVNDALSPFAGPTLERVTADGPGVRLKPNTVLTLSLALHELGTNAAKYGALSVAKGRVRVCWSLDETGRIGLDWTESGGPTVRQPRRKGFGSRLLTKGVARELDGEVTLDYRPEGLACRIEFAPGVQS</sequence>
<evidence type="ECO:0000256" key="3">
    <source>
        <dbReference type="ARBA" id="ARBA00022553"/>
    </source>
</evidence>
<protein>
    <recommendedName>
        <fullName evidence="2">histidine kinase</fullName>
        <ecNumber evidence="2">2.7.13.3</ecNumber>
    </recommendedName>
</protein>